<dbReference type="EMBL" id="DF975765">
    <property type="protein sequence ID" value="GAU51860.1"/>
    <property type="molecule type" value="Genomic_DNA"/>
</dbReference>
<feature type="region of interest" description="Disordered" evidence="1">
    <location>
        <begin position="386"/>
        <end position="432"/>
    </location>
</feature>
<protein>
    <recommendedName>
        <fullName evidence="2">Putative plant transposon protein domain-containing protein</fullName>
    </recommendedName>
</protein>
<dbReference type="OrthoDB" id="1435214at2759"/>
<name>A0A2Z6PJQ0_TRISU</name>
<feature type="compositionally biased region" description="Low complexity" evidence="1">
    <location>
        <begin position="293"/>
        <end position="309"/>
    </location>
</feature>
<feature type="region of interest" description="Disordered" evidence="1">
    <location>
        <begin position="1"/>
        <end position="26"/>
    </location>
</feature>
<feature type="region of interest" description="Disordered" evidence="1">
    <location>
        <begin position="293"/>
        <end position="318"/>
    </location>
</feature>
<evidence type="ECO:0000313" key="4">
    <source>
        <dbReference type="Proteomes" id="UP000242715"/>
    </source>
</evidence>
<gene>
    <name evidence="3" type="ORF">TSUD_416440</name>
</gene>
<evidence type="ECO:0000259" key="2">
    <source>
        <dbReference type="Pfam" id="PF20167"/>
    </source>
</evidence>
<sequence>MAPKKSSGPGTKKRKTSGSARGSRSYDALRFLGPDQQARFAELQGRTVWPERRFFLNPQGANRAVQDILVSRKWNKLLEPPLKLNYEVVREFYANAIPIGQEPYNFTTVVRGRQIHFDRDTLNRFLGEPSNLDSDQLCEYSEMLVRQNWPVEDMVRDIFIEGESFQLNNQREERRAIKETLTIPAQIIHLLICYNLKPRSHVHTAPMDRATLIWYILTGREVDIARVIANEMRSVAESGIKNDAKPVLPYPGLIIGLCEAEHVHIPAIVSHTTDKLINDKYIKRYCKLKEVQQQPQQQPQAPQLPAAPLHPVEPQQAYPNIDPRLQNWFYHTWDQNTSNHRALTVLQESMYRMQLDQGVPVNHDYQVMDPQHFQTHIAWPGDRPQFTGGAETSNVGGDNDDSIDEAAADAMDDGDDATQTMEGDNDLVDFDG</sequence>
<dbReference type="AlphaFoldDB" id="A0A2Z6PJQ0"/>
<feature type="domain" description="Putative plant transposon protein" evidence="2">
    <location>
        <begin position="71"/>
        <end position="263"/>
    </location>
</feature>
<keyword evidence="4" id="KW-1185">Reference proteome</keyword>
<organism evidence="3 4">
    <name type="scientific">Trifolium subterraneum</name>
    <name type="common">Subterranean clover</name>
    <dbReference type="NCBI Taxonomy" id="3900"/>
    <lineage>
        <taxon>Eukaryota</taxon>
        <taxon>Viridiplantae</taxon>
        <taxon>Streptophyta</taxon>
        <taxon>Embryophyta</taxon>
        <taxon>Tracheophyta</taxon>
        <taxon>Spermatophyta</taxon>
        <taxon>Magnoliopsida</taxon>
        <taxon>eudicotyledons</taxon>
        <taxon>Gunneridae</taxon>
        <taxon>Pentapetalae</taxon>
        <taxon>rosids</taxon>
        <taxon>fabids</taxon>
        <taxon>Fabales</taxon>
        <taxon>Fabaceae</taxon>
        <taxon>Papilionoideae</taxon>
        <taxon>50 kb inversion clade</taxon>
        <taxon>NPAAA clade</taxon>
        <taxon>Hologalegina</taxon>
        <taxon>IRL clade</taxon>
        <taxon>Trifolieae</taxon>
        <taxon>Trifolium</taxon>
    </lineage>
</organism>
<proteinExistence type="predicted"/>
<evidence type="ECO:0000256" key="1">
    <source>
        <dbReference type="SAM" id="MobiDB-lite"/>
    </source>
</evidence>
<dbReference type="InterPro" id="IPR046796">
    <property type="entry name" value="Transposase_32_dom"/>
</dbReference>
<dbReference type="Pfam" id="PF20167">
    <property type="entry name" value="Transposase_32"/>
    <property type="match status" value="1"/>
</dbReference>
<accession>A0A2Z6PJQ0</accession>
<feature type="compositionally biased region" description="Acidic residues" evidence="1">
    <location>
        <begin position="423"/>
        <end position="432"/>
    </location>
</feature>
<feature type="compositionally biased region" description="Acidic residues" evidence="1">
    <location>
        <begin position="398"/>
        <end position="416"/>
    </location>
</feature>
<reference evidence="4" key="1">
    <citation type="journal article" date="2017" name="Front. Plant Sci.">
        <title>Climate Clever Clovers: New Paradigm to Reduce the Environmental Footprint of Ruminants by Breeding Low Methanogenic Forages Utilizing Haplotype Variation.</title>
        <authorList>
            <person name="Kaur P."/>
            <person name="Appels R."/>
            <person name="Bayer P.E."/>
            <person name="Keeble-Gagnere G."/>
            <person name="Wang J."/>
            <person name="Hirakawa H."/>
            <person name="Shirasawa K."/>
            <person name="Vercoe P."/>
            <person name="Stefanova K."/>
            <person name="Durmic Z."/>
            <person name="Nichols P."/>
            <person name="Revell C."/>
            <person name="Isobe S.N."/>
            <person name="Edwards D."/>
            <person name="Erskine W."/>
        </authorList>
    </citation>
    <scope>NUCLEOTIDE SEQUENCE [LARGE SCALE GENOMIC DNA]</scope>
    <source>
        <strain evidence="4">cv. Daliak</strain>
    </source>
</reference>
<dbReference type="Proteomes" id="UP000242715">
    <property type="component" value="Unassembled WGS sequence"/>
</dbReference>
<evidence type="ECO:0000313" key="3">
    <source>
        <dbReference type="EMBL" id="GAU51860.1"/>
    </source>
</evidence>